<reference evidence="1" key="1">
    <citation type="submission" date="2018-05" db="EMBL/GenBank/DDBJ databases">
        <authorList>
            <person name="Lanie J.A."/>
            <person name="Ng W.-L."/>
            <person name="Kazmierczak K.M."/>
            <person name="Andrzejewski T.M."/>
            <person name="Davidsen T.M."/>
            <person name="Wayne K.J."/>
            <person name="Tettelin H."/>
            <person name="Glass J.I."/>
            <person name="Rusch D."/>
            <person name="Podicherti R."/>
            <person name="Tsui H.-C.T."/>
            <person name="Winkler M.E."/>
        </authorList>
    </citation>
    <scope>NUCLEOTIDE SEQUENCE</scope>
</reference>
<protein>
    <submittedName>
        <fullName evidence="1">Uncharacterized protein</fullName>
    </submittedName>
</protein>
<organism evidence="1">
    <name type="scientific">marine metagenome</name>
    <dbReference type="NCBI Taxonomy" id="408172"/>
    <lineage>
        <taxon>unclassified sequences</taxon>
        <taxon>metagenomes</taxon>
        <taxon>ecological metagenomes</taxon>
    </lineage>
</organism>
<sequence>MVRRAYIEGFHEPAIFGVHTNIKDFYGVEPKEEHPATLDYIIASAAG</sequence>
<evidence type="ECO:0000313" key="1">
    <source>
        <dbReference type="EMBL" id="SUZ87904.1"/>
    </source>
</evidence>
<proteinExistence type="predicted"/>
<dbReference type="AlphaFoldDB" id="A0A381R9K7"/>
<accession>A0A381R9K7</accession>
<gene>
    <name evidence="1" type="ORF">METZ01_LOCUS40758</name>
</gene>
<dbReference type="EMBL" id="UINC01001745">
    <property type="protein sequence ID" value="SUZ87904.1"/>
    <property type="molecule type" value="Genomic_DNA"/>
</dbReference>
<name>A0A381R9K7_9ZZZZ</name>